<gene>
    <name evidence="1" type="ORF">N7463_003723</name>
</gene>
<dbReference type="Gene3D" id="3.10.129.110">
    <property type="entry name" value="Polyketide synthase dehydratase"/>
    <property type="match status" value="1"/>
</dbReference>
<dbReference type="Proteomes" id="UP001149954">
    <property type="component" value="Unassembled WGS sequence"/>
</dbReference>
<reference evidence="1" key="2">
    <citation type="journal article" date="2023" name="IMA Fungus">
        <title>Comparative genomic study of the Penicillium genus elucidates a diverse pangenome and 15 lateral gene transfer events.</title>
        <authorList>
            <person name="Petersen C."/>
            <person name="Sorensen T."/>
            <person name="Nielsen M.R."/>
            <person name="Sondergaard T.E."/>
            <person name="Sorensen J.L."/>
            <person name="Fitzpatrick D.A."/>
            <person name="Frisvad J.C."/>
            <person name="Nielsen K.L."/>
        </authorList>
    </citation>
    <scope>NUCLEOTIDE SEQUENCE</scope>
    <source>
        <strain evidence="1">IBT 29495</strain>
    </source>
</reference>
<proteinExistence type="predicted"/>
<evidence type="ECO:0000313" key="1">
    <source>
        <dbReference type="EMBL" id="KAJ5514171.1"/>
    </source>
</evidence>
<organism evidence="1 2">
    <name type="scientific">Penicillium fimorum</name>
    <dbReference type="NCBI Taxonomy" id="1882269"/>
    <lineage>
        <taxon>Eukaryota</taxon>
        <taxon>Fungi</taxon>
        <taxon>Dikarya</taxon>
        <taxon>Ascomycota</taxon>
        <taxon>Pezizomycotina</taxon>
        <taxon>Eurotiomycetes</taxon>
        <taxon>Eurotiomycetidae</taxon>
        <taxon>Eurotiales</taxon>
        <taxon>Aspergillaceae</taxon>
        <taxon>Penicillium</taxon>
    </lineage>
</organism>
<sequence length="164" mass="18551">MFFEETAEWRAEWDRVSHLVSRLIEALSEMATAGVCSRISKNMAYTLFTNVVDYADKYRGMDMVVLHEYEAYADISLAPETYGNWHIPLHWIDSVSHLAGLVMNASDVSNTKNFFYLNPGFGTLRFIGPFRLLRSIAITDGGDLYIIHDDIVVGMLGQIKSSAF</sequence>
<evidence type="ECO:0000313" key="2">
    <source>
        <dbReference type="Proteomes" id="UP001149954"/>
    </source>
</evidence>
<dbReference type="EMBL" id="JAPWDS010000002">
    <property type="protein sequence ID" value="KAJ5514171.1"/>
    <property type="molecule type" value="Genomic_DNA"/>
</dbReference>
<dbReference type="InterPro" id="IPR042104">
    <property type="entry name" value="PKS_dehydratase_sf"/>
</dbReference>
<keyword evidence="2" id="KW-1185">Reference proteome</keyword>
<accession>A0A9W9Y1H3</accession>
<dbReference type="OrthoDB" id="329835at2759"/>
<protein>
    <submittedName>
        <fullName evidence="1">Uncharacterized protein</fullName>
    </submittedName>
</protein>
<name>A0A9W9Y1H3_9EURO</name>
<reference evidence="1" key="1">
    <citation type="submission" date="2022-12" db="EMBL/GenBank/DDBJ databases">
        <authorList>
            <person name="Petersen C."/>
        </authorList>
    </citation>
    <scope>NUCLEOTIDE SEQUENCE</scope>
    <source>
        <strain evidence="1">IBT 29495</strain>
    </source>
</reference>
<dbReference type="AlphaFoldDB" id="A0A9W9Y1H3"/>
<comment type="caution">
    <text evidence="1">The sequence shown here is derived from an EMBL/GenBank/DDBJ whole genome shotgun (WGS) entry which is preliminary data.</text>
</comment>